<dbReference type="EMBL" id="RPFJ01000040">
    <property type="protein sequence ID" value="RPD93060.1"/>
    <property type="molecule type" value="Genomic_DNA"/>
</dbReference>
<protein>
    <submittedName>
        <fullName evidence="1">DUF2141 domain-containing protein</fullName>
    </submittedName>
</protein>
<keyword evidence="2" id="KW-1185">Reference proteome</keyword>
<dbReference type="AlphaFoldDB" id="A0A3N4NLU4"/>
<dbReference type="OrthoDB" id="9788332at2"/>
<sequence length="176" mass="19844">MGGARYFKQDLSPYCKRLKETVALYQNFKPESEFHPNWGIERVLEVLKECGETVEISKNTEGVTVTVQIPNLTSDKGSVVFALYNKETFMKEPLQGVEGKITNKATEVKFENVIPGEYSIICYHDSNENKKLDFSTSGIPSEDWGMSNNPILMGPPSFNSSKFIVENKSVDLTIKF</sequence>
<reference evidence="1 2" key="1">
    <citation type="submission" date="2018-11" db="EMBL/GenBank/DDBJ databases">
        <title>Aureibaculum marinum gen. nov., sp. nov., a member of the family Flavobacteriaceae isolated from the Bohai Sea.</title>
        <authorList>
            <person name="Ji X."/>
        </authorList>
    </citation>
    <scope>NUCLEOTIDE SEQUENCE [LARGE SCALE GENOMIC DNA]</scope>
    <source>
        <strain evidence="1 2">BH-SD17</strain>
    </source>
</reference>
<dbReference type="Proteomes" id="UP000270856">
    <property type="component" value="Unassembled WGS sequence"/>
</dbReference>
<gene>
    <name evidence="1" type="ORF">EGM88_13630</name>
</gene>
<name>A0A3N4NLU4_9FLAO</name>
<organism evidence="1 2">
    <name type="scientific">Aureibaculum marinum</name>
    <dbReference type="NCBI Taxonomy" id="2487930"/>
    <lineage>
        <taxon>Bacteria</taxon>
        <taxon>Pseudomonadati</taxon>
        <taxon>Bacteroidota</taxon>
        <taxon>Flavobacteriia</taxon>
        <taxon>Flavobacteriales</taxon>
        <taxon>Flavobacteriaceae</taxon>
        <taxon>Aureibaculum</taxon>
    </lineage>
</organism>
<evidence type="ECO:0000313" key="2">
    <source>
        <dbReference type="Proteomes" id="UP000270856"/>
    </source>
</evidence>
<comment type="caution">
    <text evidence="1">The sequence shown here is derived from an EMBL/GenBank/DDBJ whole genome shotgun (WGS) entry which is preliminary data.</text>
</comment>
<accession>A0A3N4NLU4</accession>
<dbReference type="InterPro" id="IPR018673">
    <property type="entry name" value="DUF2141"/>
</dbReference>
<dbReference type="Pfam" id="PF09912">
    <property type="entry name" value="DUF2141"/>
    <property type="match status" value="1"/>
</dbReference>
<evidence type="ECO:0000313" key="1">
    <source>
        <dbReference type="EMBL" id="RPD93060.1"/>
    </source>
</evidence>
<proteinExistence type="predicted"/>